<feature type="transmembrane region" description="Helical" evidence="2">
    <location>
        <begin position="171"/>
        <end position="196"/>
    </location>
</feature>
<protein>
    <submittedName>
        <fullName evidence="4">Uncharacterized protein</fullName>
    </submittedName>
</protein>
<evidence type="ECO:0000256" key="1">
    <source>
        <dbReference type="SAM" id="MobiDB-lite"/>
    </source>
</evidence>
<proteinExistence type="predicted"/>
<keyword evidence="2" id="KW-1133">Transmembrane helix</keyword>
<organism evidence="4 6">
    <name type="scientific">Rotaria socialis</name>
    <dbReference type="NCBI Taxonomy" id="392032"/>
    <lineage>
        <taxon>Eukaryota</taxon>
        <taxon>Metazoa</taxon>
        <taxon>Spiralia</taxon>
        <taxon>Gnathifera</taxon>
        <taxon>Rotifera</taxon>
        <taxon>Eurotatoria</taxon>
        <taxon>Bdelloidea</taxon>
        <taxon>Philodinida</taxon>
        <taxon>Philodinidae</taxon>
        <taxon>Rotaria</taxon>
    </lineage>
</organism>
<dbReference type="Proteomes" id="UP000663862">
    <property type="component" value="Unassembled WGS sequence"/>
</dbReference>
<keyword evidence="2" id="KW-0812">Transmembrane</keyword>
<dbReference type="EMBL" id="CAJNYU010001493">
    <property type="protein sequence ID" value="CAF3442956.1"/>
    <property type="molecule type" value="Genomic_DNA"/>
</dbReference>
<gene>
    <name evidence="4" type="ORF">FME351_LOCUS12809</name>
    <name evidence="3" type="ORF">TIS948_LOCUS12146</name>
    <name evidence="5" type="ORF">TSG867_LOCUS30527</name>
</gene>
<evidence type="ECO:0000256" key="2">
    <source>
        <dbReference type="SAM" id="Phobius"/>
    </source>
</evidence>
<evidence type="ECO:0000313" key="4">
    <source>
        <dbReference type="EMBL" id="CAF3442956.1"/>
    </source>
</evidence>
<comment type="caution">
    <text evidence="4">The sequence shown here is derived from an EMBL/GenBank/DDBJ whole genome shotgun (WGS) entry which is preliminary data.</text>
</comment>
<evidence type="ECO:0000313" key="3">
    <source>
        <dbReference type="EMBL" id="CAF3193771.1"/>
    </source>
</evidence>
<feature type="compositionally biased region" description="Polar residues" evidence="1">
    <location>
        <begin position="255"/>
        <end position="277"/>
    </location>
</feature>
<dbReference type="EMBL" id="CAJOBQ010004925">
    <property type="protein sequence ID" value="CAF4646723.1"/>
    <property type="molecule type" value="Genomic_DNA"/>
</dbReference>
<dbReference type="Proteomes" id="UP000663825">
    <property type="component" value="Unassembled WGS sequence"/>
</dbReference>
<dbReference type="AlphaFoldDB" id="A0A818D954"/>
<evidence type="ECO:0000313" key="5">
    <source>
        <dbReference type="EMBL" id="CAF4646723.1"/>
    </source>
</evidence>
<accession>A0A818D954</accession>
<feature type="region of interest" description="Disordered" evidence="1">
    <location>
        <begin position="255"/>
        <end position="299"/>
    </location>
</feature>
<dbReference type="OrthoDB" id="10034426at2759"/>
<feature type="transmembrane region" description="Helical" evidence="2">
    <location>
        <begin position="21"/>
        <end position="39"/>
    </location>
</feature>
<name>A0A818D954_9BILA</name>
<dbReference type="Proteomes" id="UP000663869">
    <property type="component" value="Unassembled WGS sequence"/>
</dbReference>
<reference evidence="4" key="1">
    <citation type="submission" date="2021-02" db="EMBL/GenBank/DDBJ databases">
        <authorList>
            <person name="Nowell W R."/>
        </authorList>
    </citation>
    <scope>NUCLEOTIDE SEQUENCE</scope>
</reference>
<dbReference type="EMBL" id="CAJNXB010001799">
    <property type="protein sequence ID" value="CAF3193771.1"/>
    <property type="molecule type" value="Genomic_DNA"/>
</dbReference>
<keyword evidence="2" id="KW-0472">Membrane</keyword>
<sequence length="383" mass="44323">MIEYILLVVDRHTSIFATNTFIRRSFLPILFALLFSQYVNSCKNFLAQYCIDIAIGSDSISNIKCVQLVPVELDPSFIYPVENYIVKKGYTCYDIFTFDSPATTIFSNECREQCPEEYCLLFDNQSNRSIRNIFYPESSDDQLFNLEINSSSSYDYLLFDKCSASNRTNQILLIVVCVLVGFIVVLTIAIVFKYVISARYRRRPEEYEPYNWRWLVDLFLCRTSENKSISNRHERNINNSEVFDHSIQGNIDEQESYSRNKSINTMPPYTISDGSSNDTRERYNNNSHSTTDHSSEEPTLAVSPMTIRLNAVIRNDEASIYVEKDDDINDFPETTENHYHSSLPVLIQKLSSGAHQTVSFHYHAEGYHKLDKDSSIEIITTRH</sequence>
<evidence type="ECO:0000313" key="6">
    <source>
        <dbReference type="Proteomes" id="UP000663869"/>
    </source>
</evidence>